<dbReference type="OrthoDB" id="76966at2759"/>
<dbReference type="PANTHER" id="PTHR33331">
    <property type="entry name" value="COILED-COIL DOMAIN-CONTAINING PROTEIN 162"/>
    <property type="match status" value="1"/>
</dbReference>
<sequence length="150" mass="17759">MTHSIGFKTLDFSPRIKESEFIQFSDVENHDDFYYHEDHRIHVRDQVGYWIVYDCALEDMKTLENDLLLLATHFIQKDKNMRSASNFKRKPANAEVCSYVPFVFPFFTMTSSYYSTCIQFGHWVQGLLKDTVTYPCIEVKLLVKRKLCHV</sequence>
<reference evidence="1 2" key="1">
    <citation type="submission" date="2018-11" db="EMBL/GenBank/DDBJ databases">
        <authorList>
            <consortium name="Pathogen Informatics"/>
        </authorList>
    </citation>
    <scope>NUCLEOTIDE SEQUENCE [LARGE SCALE GENOMIC DNA]</scope>
</reference>
<organism evidence="1 2">
    <name type="scientific">Dibothriocephalus latus</name>
    <name type="common">Fish tapeworm</name>
    <name type="synonym">Diphyllobothrium latum</name>
    <dbReference type="NCBI Taxonomy" id="60516"/>
    <lineage>
        <taxon>Eukaryota</taxon>
        <taxon>Metazoa</taxon>
        <taxon>Spiralia</taxon>
        <taxon>Lophotrochozoa</taxon>
        <taxon>Platyhelminthes</taxon>
        <taxon>Cestoda</taxon>
        <taxon>Eucestoda</taxon>
        <taxon>Diphyllobothriidea</taxon>
        <taxon>Diphyllobothriidae</taxon>
        <taxon>Dibothriocephalus</taxon>
    </lineage>
</organism>
<dbReference type="AlphaFoldDB" id="A0A3P6QEF8"/>
<dbReference type="Proteomes" id="UP000281553">
    <property type="component" value="Unassembled WGS sequence"/>
</dbReference>
<protein>
    <submittedName>
        <fullName evidence="1">Uncharacterized protein</fullName>
    </submittedName>
</protein>
<keyword evidence="2" id="KW-1185">Reference proteome</keyword>
<name>A0A3P6QEF8_DIBLA</name>
<dbReference type="EMBL" id="UYRU01001047">
    <property type="protein sequence ID" value="VDK31054.1"/>
    <property type="molecule type" value="Genomic_DNA"/>
</dbReference>
<accession>A0A3P6QEF8</accession>
<proteinExistence type="predicted"/>
<gene>
    <name evidence="1" type="ORF">DILT_LOCUS282</name>
</gene>
<dbReference type="InterPro" id="IPR040401">
    <property type="entry name" value="CCDC162"/>
</dbReference>
<evidence type="ECO:0000313" key="1">
    <source>
        <dbReference type="EMBL" id="VDK31054.1"/>
    </source>
</evidence>
<evidence type="ECO:0000313" key="2">
    <source>
        <dbReference type="Proteomes" id="UP000281553"/>
    </source>
</evidence>
<dbReference type="PANTHER" id="PTHR33331:SF13">
    <property type="entry name" value="COILED-COIL DOMAIN CONTAINING 162"/>
    <property type="match status" value="1"/>
</dbReference>